<proteinExistence type="predicted"/>
<organism evidence="1 2">
    <name type="scientific">Pseudocercospora eumusae</name>
    <dbReference type="NCBI Taxonomy" id="321146"/>
    <lineage>
        <taxon>Eukaryota</taxon>
        <taxon>Fungi</taxon>
        <taxon>Dikarya</taxon>
        <taxon>Ascomycota</taxon>
        <taxon>Pezizomycotina</taxon>
        <taxon>Dothideomycetes</taxon>
        <taxon>Dothideomycetidae</taxon>
        <taxon>Mycosphaerellales</taxon>
        <taxon>Mycosphaerellaceae</taxon>
        <taxon>Pseudocercospora</taxon>
    </lineage>
</organism>
<dbReference type="Proteomes" id="UP000070133">
    <property type="component" value="Unassembled WGS sequence"/>
</dbReference>
<dbReference type="AlphaFoldDB" id="A0A139HAT2"/>
<comment type="caution">
    <text evidence="1">The sequence shown here is derived from an EMBL/GenBank/DDBJ whole genome shotgun (WGS) entry which is preliminary data.</text>
</comment>
<keyword evidence="2" id="KW-1185">Reference proteome</keyword>
<dbReference type="OrthoDB" id="10254221at2759"/>
<gene>
    <name evidence="1" type="ORF">AC578_4275</name>
</gene>
<accession>A0A139HAT2</accession>
<reference evidence="1 2" key="1">
    <citation type="submission" date="2015-07" db="EMBL/GenBank/DDBJ databases">
        <title>Comparative genomics of the Sigatoka disease complex on banana suggests a link between parallel evolutionary changes in Pseudocercospora fijiensis and Pseudocercospora eumusae and increased virulence on the banana host.</title>
        <authorList>
            <person name="Chang T.-C."/>
            <person name="Salvucci A."/>
            <person name="Crous P.W."/>
            <person name="Stergiopoulos I."/>
        </authorList>
    </citation>
    <scope>NUCLEOTIDE SEQUENCE [LARGE SCALE GENOMIC DNA]</scope>
    <source>
        <strain evidence="1 2">CBS 114824</strain>
    </source>
</reference>
<protein>
    <submittedName>
        <fullName evidence="1">Uncharacterized protein</fullName>
    </submittedName>
</protein>
<sequence>MAPPNMTEIEHNLGFASSGPMRFSDFRKNENWRSLKQDIWPIVNGYAKMTRAMILNSADFMDSIGRLADKHGPKIWSDDLEQRDKLLVRAEDNTHNGCYPEDLEWSNPFDRQVCILESIIENLREMVMHNVRRLRQDRMVRLKRDLAKRAASQSQEPRRI</sequence>
<name>A0A139HAT2_9PEZI</name>
<evidence type="ECO:0000313" key="2">
    <source>
        <dbReference type="Proteomes" id="UP000070133"/>
    </source>
</evidence>
<dbReference type="EMBL" id="LFZN01000090">
    <property type="protein sequence ID" value="KXS99547.1"/>
    <property type="molecule type" value="Genomic_DNA"/>
</dbReference>
<evidence type="ECO:0000313" key="1">
    <source>
        <dbReference type="EMBL" id="KXS99547.1"/>
    </source>
</evidence>